<accession>A0A1Y2HP96</accession>
<comment type="caution">
    <text evidence="3">The sequence shown here is derived from an EMBL/GenBank/DDBJ whole genome shotgun (WGS) entry which is preliminary data.</text>
</comment>
<keyword evidence="4" id="KW-1185">Reference proteome</keyword>
<evidence type="ECO:0000256" key="2">
    <source>
        <dbReference type="SAM" id="MobiDB-lite"/>
    </source>
</evidence>
<dbReference type="GO" id="GO:0005737">
    <property type="term" value="C:cytoplasm"/>
    <property type="evidence" value="ECO:0007669"/>
    <property type="project" value="TreeGrafter"/>
</dbReference>
<evidence type="ECO:0000313" key="4">
    <source>
        <dbReference type="Proteomes" id="UP000193411"/>
    </source>
</evidence>
<gene>
    <name evidence="3" type="ORF">BCR44DRAFT_36690</name>
</gene>
<dbReference type="PANTHER" id="PTHR15323">
    <property type="entry name" value="D123 PROTEIN"/>
    <property type="match status" value="1"/>
</dbReference>
<dbReference type="AlphaFoldDB" id="A0A1Y2HP96"/>
<comment type="similarity">
    <text evidence="1">Belongs to the CDC123 family.</text>
</comment>
<dbReference type="Proteomes" id="UP000193411">
    <property type="component" value="Unassembled WGS sequence"/>
</dbReference>
<dbReference type="Pfam" id="PF07065">
    <property type="entry name" value="D123"/>
    <property type="match status" value="1"/>
</dbReference>
<dbReference type="EMBL" id="MCFL01000025">
    <property type="protein sequence ID" value="ORZ34942.1"/>
    <property type="molecule type" value="Genomic_DNA"/>
</dbReference>
<sequence length="418" mass="44981">MAPTATPSPVSEPASLAPFSFEQWYPLFRRHTIKSVVIDLPTDFVEYLHADGIALPESEALYTYDESVDTEAIASQSDSDSGDDDDDDIASEAEPAPTFPALESAISAAIASLGGAVFPKLNWSSPRDAAWIALDGTLKCGSMSDIILLLKASDFVAHDLDQPAERRVLVLRKWAGLHPGLEFRCWVHAQQLIAISQRDTSHFYPFLVTDHQDLSDSIHDFFEDVVRDQFPLESYCFDVYLAKADREPTLVDLNPFSQTTDTLLYTWDELQQLALAAASKPAVAMPAPTTALGLGTSDNVQELSNGITRIYLNGNTDAHANSNANANATAGNARADLRAALAAAIAAAEAADDDEQDAELRVIRSELEVHSGAAPTFAASRVPLDVVAISQGKSVAEFAAEWQVAMAQAAAASDDENE</sequence>
<evidence type="ECO:0000256" key="1">
    <source>
        <dbReference type="ARBA" id="ARBA00011047"/>
    </source>
</evidence>
<proteinExistence type="inferred from homology"/>
<evidence type="ECO:0000313" key="3">
    <source>
        <dbReference type="EMBL" id="ORZ34942.1"/>
    </source>
</evidence>
<dbReference type="STRING" id="765915.A0A1Y2HP96"/>
<dbReference type="OrthoDB" id="360540at2759"/>
<name>A0A1Y2HP96_9FUNG</name>
<protein>
    <submittedName>
        <fullName evidence="3">D123-domain-containing protein</fullName>
    </submittedName>
</protein>
<dbReference type="PANTHER" id="PTHR15323:SF6">
    <property type="entry name" value="CELL DIVISION CYCLE PROTEIN 123 HOMOLOG"/>
    <property type="match status" value="1"/>
</dbReference>
<dbReference type="InterPro" id="IPR009772">
    <property type="entry name" value="CDC123"/>
</dbReference>
<organism evidence="3 4">
    <name type="scientific">Catenaria anguillulae PL171</name>
    <dbReference type="NCBI Taxonomy" id="765915"/>
    <lineage>
        <taxon>Eukaryota</taxon>
        <taxon>Fungi</taxon>
        <taxon>Fungi incertae sedis</taxon>
        <taxon>Blastocladiomycota</taxon>
        <taxon>Blastocladiomycetes</taxon>
        <taxon>Blastocladiales</taxon>
        <taxon>Catenariaceae</taxon>
        <taxon>Catenaria</taxon>
    </lineage>
</organism>
<reference evidence="3 4" key="1">
    <citation type="submission" date="2016-07" db="EMBL/GenBank/DDBJ databases">
        <title>Pervasive Adenine N6-methylation of Active Genes in Fungi.</title>
        <authorList>
            <consortium name="DOE Joint Genome Institute"/>
            <person name="Mondo S.J."/>
            <person name="Dannebaum R.O."/>
            <person name="Kuo R.C."/>
            <person name="Labutti K."/>
            <person name="Haridas S."/>
            <person name="Kuo A."/>
            <person name="Salamov A."/>
            <person name="Ahrendt S.R."/>
            <person name="Lipzen A."/>
            <person name="Sullivan W."/>
            <person name="Andreopoulos W.B."/>
            <person name="Clum A."/>
            <person name="Lindquist E."/>
            <person name="Daum C."/>
            <person name="Ramamoorthy G.K."/>
            <person name="Gryganskyi A."/>
            <person name="Culley D."/>
            <person name="Magnuson J.K."/>
            <person name="James T.Y."/>
            <person name="O'Malley M.A."/>
            <person name="Stajich J.E."/>
            <person name="Spatafora J.W."/>
            <person name="Visel A."/>
            <person name="Grigoriev I.V."/>
        </authorList>
    </citation>
    <scope>NUCLEOTIDE SEQUENCE [LARGE SCALE GENOMIC DNA]</scope>
    <source>
        <strain evidence="3 4">PL171</strain>
    </source>
</reference>
<feature type="region of interest" description="Disordered" evidence="2">
    <location>
        <begin position="72"/>
        <end position="93"/>
    </location>
</feature>
<feature type="compositionally biased region" description="Acidic residues" evidence="2">
    <location>
        <begin position="80"/>
        <end position="91"/>
    </location>
</feature>